<name>A0A3M4YHP3_9PSED</name>
<proteinExistence type="predicted"/>
<dbReference type="PANTHER" id="PTHR30325">
    <property type="entry name" value="MEMBRANE COMPONENT OF ABC TRANSPORTER"/>
    <property type="match status" value="1"/>
</dbReference>
<evidence type="ECO:0000313" key="1">
    <source>
        <dbReference type="EMBL" id="RMR87643.1"/>
    </source>
</evidence>
<accession>A0A3M4YHP3</accession>
<dbReference type="Proteomes" id="UP000268004">
    <property type="component" value="Unassembled WGS sequence"/>
</dbReference>
<comment type="caution">
    <text evidence="1">The sequence shown here is derived from an EMBL/GenBank/DDBJ whole genome shotgun (WGS) entry which is preliminary data.</text>
</comment>
<reference evidence="1 2" key="1">
    <citation type="submission" date="2018-08" db="EMBL/GenBank/DDBJ databases">
        <title>Recombination of ecologically and evolutionarily significant loci maintains genetic cohesion in the Pseudomonas syringae species complex.</title>
        <authorList>
            <person name="Dillon M."/>
            <person name="Thakur S."/>
            <person name="Almeida R.N.D."/>
            <person name="Weir B.S."/>
            <person name="Guttman D.S."/>
        </authorList>
    </citation>
    <scope>NUCLEOTIDE SEQUENCE [LARGE SCALE GENOMIC DNA]</scope>
    <source>
        <strain evidence="1 2">ICMP 4996</strain>
    </source>
</reference>
<sequence>MRSLSPLARRRLERFRSNRRGWWSLWLFCGLFALTLGGELIANDKPLLVSYQHSLYFPVFKRYTEQQFGGELPFQPDYRSDYVRTLISKGDGWMLFPPIPFSDDTPNYDLTTPA</sequence>
<evidence type="ECO:0008006" key="3">
    <source>
        <dbReference type="Google" id="ProtNLM"/>
    </source>
</evidence>
<evidence type="ECO:0000313" key="2">
    <source>
        <dbReference type="Proteomes" id="UP000268004"/>
    </source>
</evidence>
<dbReference type="GO" id="GO:0042884">
    <property type="term" value="P:microcin transport"/>
    <property type="evidence" value="ECO:0007669"/>
    <property type="project" value="TreeGrafter"/>
</dbReference>
<dbReference type="AlphaFoldDB" id="A0A3M4YHP3"/>
<dbReference type="PANTHER" id="PTHR30325:SF0">
    <property type="entry name" value="INNER MEMBRANE ABC TRANSPORTER PERMEASE PROTEIN YEJE"/>
    <property type="match status" value="1"/>
</dbReference>
<organism evidence="1 2">
    <name type="scientific">Pseudomonas coronafaciens pv. striafaciens</name>
    <dbReference type="NCBI Taxonomy" id="235276"/>
    <lineage>
        <taxon>Bacteria</taxon>
        <taxon>Pseudomonadati</taxon>
        <taxon>Pseudomonadota</taxon>
        <taxon>Gammaproteobacteria</taxon>
        <taxon>Pseudomonadales</taxon>
        <taxon>Pseudomonadaceae</taxon>
        <taxon>Pseudomonas</taxon>
        <taxon>Pseudomonas coronafaciens</taxon>
    </lineage>
</organism>
<protein>
    <recommendedName>
        <fullName evidence="3">Peptide ABC transporter permease</fullName>
    </recommendedName>
</protein>
<gene>
    <name evidence="1" type="ORF">ALP78_04656</name>
</gene>
<feature type="non-terminal residue" evidence="1">
    <location>
        <position position="114"/>
    </location>
</feature>
<dbReference type="EMBL" id="RBSD01000087">
    <property type="protein sequence ID" value="RMR87643.1"/>
    <property type="molecule type" value="Genomic_DNA"/>
</dbReference>